<dbReference type="SUPFAM" id="SSF49899">
    <property type="entry name" value="Concanavalin A-like lectins/glucanases"/>
    <property type="match status" value="1"/>
</dbReference>
<dbReference type="PROSITE" id="PS51304">
    <property type="entry name" value="GALECTIN"/>
    <property type="match status" value="1"/>
</dbReference>
<sequence length="100" mass="11594">MAVIFFFSRFHVNLQTASDVALHFNPHYNSLGYIVHNSRLNSVWGNEENKSQTSFPRGHLFALQILSTLSSYKVIHSHARIMANTKYQLYHFHGSCPWDI</sequence>
<dbReference type="SMART" id="SM00908">
    <property type="entry name" value="Gal-bind_lectin"/>
    <property type="match status" value="1"/>
</dbReference>
<dbReference type="Ensembl" id="ENSCCRT00015125080.1">
    <property type="protein sequence ID" value="ENSCCRP00015121246.1"/>
    <property type="gene ID" value="ENSCCRG00015047662.1"/>
</dbReference>
<evidence type="ECO:0000256" key="2">
    <source>
        <dbReference type="RuleBase" id="RU102079"/>
    </source>
</evidence>
<evidence type="ECO:0000256" key="1">
    <source>
        <dbReference type="ARBA" id="ARBA00022734"/>
    </source>
</evidence>
<dbReference type="InterPro" id="IPR001079">
    <property type="entry name" value="Galectin_CRD"/>
</dbReference>
<evidence type="ECO:0000259" key="3">
    <source>
        <dbReference type="PROSITE" id="PS51304"/>
    </source>
</evidence>
<dbReference type="InterPro" id="IPR013320">
    <property type="entry name" value="ConA-like_dom_sf"/>
</dbReference>
<dbReference type="PANTHER" id="PTHR11346:SF147">
    <property type="entry name" value="GALECTIN"/>
    <property type="match status" value="1"/>
</dbReference>
<dbReference type="InterPro" id="IPR044156">
    <property type="entry name" value="Galectin-like"/>
</dbReference>
<feature type="domain" description="Galectin" evidence="3">
    <location>
        <begin position="1"/>
        <end position="100"/>
    </location>
</feature>
<reference evidence="4" key="1">
    <citation type="submission" date="2025-08" db="UniProtKB">
        <authorList>
            <consortium name="Ensembl"/>
        </authorList>
    </citation>
    <scope>IDENTIFICATION</scope>
</reference>
<dbReference type="Proteomes" id="UP000694700">
    <property type="component" value="Unplaced"/>
</dbReference>
<keyword evidence="1 2" id="KW-0430">Lectin</keyword>
<dbReference type="PANTHER" id="PTHR11346">
    <property type="entry name" value="GALECTIN"/>
    <property type="match status" value="1"/>
</dbReference>
<protein>
    <recommendedName>
        <fullName evidence="2">Galectin</fullName>
    </recommendedName>
</protein>
<organism evidence="4 5">
    <name type="scientific">Cyprinus carpio</name>
    <name type="common">Common carp</name>
    <dbReference type="NCBI Taxonomy" id="7962"/>
    <lineage>
        <taxon>Eukaryota</taxon>
        <taxon>Metazoa</taxon>
        <taxon>Chordata</taxon>
        <taxon>Craniata</taxon>
        <taxon>Vertebrata</taxon>
        <taxon>Euteleostomi</taxon>
        <taxon>Actinopterygii</taxon>
        <taxon>Neopterygii</taxon>
        <taxon>Teleostei</taxon>
        <taxon>Ostariophysi</taxon>
        <taxon>Cypriniformes</taxon>
        <taxon>Cyprinidae</taxon>
        <taxon>Cyprininae</taxon>
        <taxon>Cyprinus</taxon>
    </lineage>
</organism>
<evidence type="ECO:0000313" key="5">
    <source>
        <dbReference type="Proteomes" id="UP000694700"/>
    </source>
</evidence>
<proteinExistence type="predicted"/>
<dbReference type="AlphaFoldDB" id="A0A8C2BL84"/>
<accession>A0A8C2BL84</accession>
<evidence type="ECO:0000313" key="4">
    <source>
        <dbReference type="Ensembl" id="ENSCCRP00015121246.1"/>
    </source>
</evidence>
<name>A0A8C2BL84_CYPCA</name>
<dbReference type="Gene3D" id="2.60.120.200">
    <property type="match status" value="1"/>
</dbReference>
<dbReference type="Pfam" id="PF00337">
    <property type="entry name" value="Gal-bind_lectin"/>
    <property type="match status" value="1"/>
</dbReference>
<dbReference type="GO" id="GO:0030246">
    <property type="term" value="F:carbohydrate binding"/>
    <property type="evidence" value="ECO:0007669"/>
    <property type="project" value="UniProtKB-UniRule"/>
</dbReference>